<dbReference type="CDD" id="cd04301">
    <property type="entry name" value="NAT_SF"/>
    <property type="match status" value="1"/>
</dbReference>
<dbReference type="OrthoDB" id="43754at2157"/>
<dbReference type="PROSITE" id="PS51186">
    <property type="entry name" value="GNAT"/>
    <property type="match status" value="1"/>
</dbReference>
<evidence type="ECO:0000256" key="2">
    <source>
        <dbReference type="ARBA" id="ARBA00023315"/>
    </source>
</evidence>
<dbReference type="PaxDb" id="269797-Mbar_A1998"/>
<dbReference type="Pfam" id="PF13508">
    <property type="entry name" value="Acetyltransf_7"/>
    <property type="match status" value="1"/>
</dbReference>
<evidence type="ECO:0000256" key="1">
    <source>
        <dbReference type="ARBA" id="ARBA00022679"/>
    </source>
</evidence>
<proteinExistence type="predicted"/>
<dbReference type="Gene3D" id="3.40.630.30">
    <property type="match status" value="1"/>
</dbReference>
<dbReference type="HOGENOM" id="CLU_013985_21_2_2"/>
<dbReference type="PANTHER" id="PTHR43800">
    <property type="entry name" value="PEPTIDYL-LYSINE N-ACETYLTRANSFERASE YJAB"/>
    <property type="match status" value="1"/>
</dbReference>
<keyword evidence="2" id="KW-0012">Acyltransferase</keyword>
<evidence type="ECO:0000259" key="3">
    <source>
        <dbReference type="PROSITE" id="PS51186"/>
    </source>
</evidence>
<reference evidence="4" key="1">
    <citation type="submission" date="2006-06" db="EMBL/GenBank/DDBJ databases">
        <title>Complete sequence of chromosome 1 of Methanosarcina barkeri str. fusaro.</title>
        <authorList>
            <person name="Copeland A."/>
            <person name="Lucas S."/>
            <person name="Lapidus A."/>
            <person name="Barry K."/>
            <person name="Detter J.C."/>
            <person name="Glavina T."/>
            <person name="Hammon N."/>
            <person name="Israni S."/>
            <person name="Pitluck S."/>
            <person name="Goodwin L.A."/>
            <person name="Saunders E.H."/>
            <person name="Schmutz J."/>
            <person name="Larimer F."/>
            <person name="Land M."/>
            <person name="Anderson I."/>
            <person name="Richardson P."/>
        </authorList>
    </citation>
    <scope>NUCLEOTIDE SEQUENCE</scope>
    <source>
        <strain evidence="4">Fusaro</strain>
    </source>
</reference>
<name>Q46B10_METBF</name>
<protein>
    <submittedName>
        <fullName evidence="4">Acetyltransferase (GNAT) family protein</fullName>
    </submittedName>
</protein>
<dbReference type="EMBL" id="CP000099">
    <property type="protein sequence ID" value="AAZ70932.1"/>
    <property type="molecule type" value="Genomic_DNA"/>
</dbReference>
<dbReference type="KEGG" id="mba:Mbar_A1998"/>
<dbReference type="InterPro" id="IPR016181">
    <property type="entry name" value="Acyl_CoA_acyltransferase"/>
</dbReference>
<gene>
    <name evidence="4" type="ordered locus">Mbar_A1998</name>
</gene>
<sequence>MIRSYRKTDLEEMVRIWYEASISAHFFIPASFWASQKNTMKEKYFPLAENFVFEEKGQIAGFISLVGEHVCALFVAPDMQGRGIGRAFLKYAKALKGRLSLKVYRENESALHFYEKCGFVAAGEEVDEYTGCAQILMEWK</sequence>
<evidence type="ECO:0000313" key="4">
    <source>
        <dbReference type="EMBL" id="AAZ70932.1"/>
    </source>
</evidence>
<accession>Q46B10</accession>
<dbReference type="eggNOG" id="arCOG00834">
    <property type="taxonomic scope" value="Archaea"/>
</dbReference>
<organism evidence="4">
    <name type="scientific">Methanosarcina barkeri (strain Fusaro / DSM 804)</name>
    <dbReference type="NCBI Taxonomy" id="269797"/>
    <lineage>
        <taxon>Archaea</taxon>
        <taxon>Methanobacteriati</taxon>
        <taxon>Methanobacteriota</taxon>
        <taxon>Stenosarchaea group</taxon>
        <taxon>Methanomicrobia</taxon>
        <taxon>Methanosarcinales</taxon>
        <taxon>Methanosarcinaceae</taxon>
        <taxon>Methanosarcina</taxon>
    </lineage>
</organism>
<dbReference type="GO" id="GO:0016747">
    <property type="term" value="F:acyltransferase activity, transferring groups other than amino-acyl groups"/>
    <property type="evidence" value="ECO:0007669"/>
    <property type="project" value="InterPro"/>
</dbReference>
<dbReference type="AlphaFoldDB" id="Q46B10"/>
<dbReference type="PANTHER" id="PTHR43800:SF1">
    <property type="entry name" value="PEPTIDYL-LYSINE N-ACETYLTRANSFERASE YJAB"/>
    <property type="match status" value="1"/>
</dbReference>
<keyword evidence="1 4" id="KW-0808">Transferase</keyword>
<dbReference type="SUPFAM" id="SSF55729">
    <property type="entry name" value="Acyl-CoA N-acyltransferases (Nat)"/>
    <property type="match status" value="1"/>
</dbReference>
<feature type="domain" description="N-acetyltransferase" evidence="3">
    <location>
        <begin position="1"/>
        <end position="140"/>
    </location>
</feature>
<dbReference type="NCBIfam" id="NF007853">
    <property type="entry name" value="PRK10562.1"/>
    <property type="match status" value="1"/>
</dbReference>
<dbReference type="InterPro" id="IPR000182">
    <property type="entry name" value="GNAT_dom"/>
</dbReference>